<dbReference type="EMBL" id="PKUQ01000008">
    <property type="protein sequence ID" value="PLW78386.1"/>
    <property type="molecule type" value="Genomic_DNA"/>
</dbReference>
<organism evidence="8 9">
    <name type="scientific">Cohaesibacter celericrescens</name>
    <dbReference type="NCBI Taxonomy" id="2067669"/>
    <lineage>
        <taxon>Bacteria</taxon>
        <taxon>Pseudomonadati</taxon>
        <taxon>Pseudomonadota</taxon>
        <taxon>Alphaproteobacteria</taxon>
        <taxon>Hyphomicrobiales</taxon>
        <taxon>Cohaesibacteraceae</taxon>
    </lineage>
</organism>
<evidence type="ECO:0000256" key="6">
    <source>
        <dbReference type="ARBA" id="ARBA00023163"/>
    </source>
</evidence>
<dbReference type="Pfam" id="PF00126">
    <property type="entry name" value="HTH_1"/>
    <property type="match status" value="1"/>
</dbReference>
<evidence type="ECO:0000256" key="4">
    <source>
        <dbReference type="ARBA" id="ARBA00023015"/>
    </source>
</evidence>
<dbReference type="InterPro" id="IPR036390">
    <property type="entry name" value="WH_DNA-bd_sf"/>
</dbReference>
<sequence length="341" mass="38494">MIMMKNIDHLSLDGRSLYMLKQIYEHRSVTETARMLGVTQSSVSHSLDRLRGLLGDPLFLKVGRAMVPTERVESMMGEIDQVLEGIEALYHQSDFDPLNSTDRFSIICNDFEHDLLVPAIFSRLNQEAPNCTLRTHQQLIMGNVCLKKGVADLELCPYPPKDSSDLVISKLCSDRQITYYDPDVRDAPRDLEDFVASDHAILSLGTNEATAIDTQLSSMSRKRRVSYIGPNFTSAAMVVRGTNMLATAPSRLAGSIFRDLAWVETPVELEPVDFYMVWHVRHRHSPRHKWFRDLIKTVASDLPETSQVCKETIARRTVANDAKGPKRKHAVITDKAAIVRD</sequence>
<keyword evidence="2" id="KW-0536">Nodulation</keyword>
<dbReference type="OrthoDB" id="8455878at2"/>
<dbReference type="AlphaFoldDB" id="A0A2N5XV36"/>
<dbReference type="Gene3D" id="3.40.190.10">
    <property type="entry name" value="Periplasmic binding protein-like II"/>
    <property type="match status" value="2"/>
</dbReference>
<reference evidence="8 9" key="1">
    <citation type="submission" date="2018-01" db="EMBL/GenBank/DDBJ databases">
        <title>The draft genome sequence of Cohaesibacter sp. H1304.</title>
        <authorList>
            <person name="Wang N.-N."/>
            <person name="Du Z.-J."/>
        </authorList>
    </citation>
    <scope>NUCLEOTIDE SEQUENCE [LARGE SCALE GENOMIC DNA]</scope>
    <source>
        <strain evidence="8 9">H1304</strain>
    </source>
</reference>
<dbReference type="SUPFAM" id="SSF46785">
    <property type="entry name" value="Winged helix' DNA-binding domain"/>
    <property type="match status" value="1"/>
</dbReference>
<gene>
    <name evidence="8" type="ORF">C0081_04640</name>
</gene>
<dbReference type="InterPro" id="IPR050389">
    <property type="entry name" value="LysR-type_TF"/>
</dbReference>
<keyword evidence="6" id="KW-0804">Transcription</keyword>
<dbReference type="InterPro" id="IPR036388">
    <property type="entry name" value="WH-like_DNA-bd_sf"/>
</dbReference>
<keyword evidence="4" id="KW-0805">Transcription regulation</keyword>
<evidence type="ECO:0000256" key="3">
    <source>
        <dbReference type="ARBA" id="ARBA00022491"/>
    </source>
</evidence>
<accession>A0A2N5XV36</accession>
<feature type="domain" description="HTH lysR-type" evidence="7">
    <location>
        <begin position="12"/>
        <end position="69"/>
    </location>
</feature>
<dbReference type="PANTHER" id="PTHR30118">
    <property type="entry name" value="HTH-TYPE TRANSCRIPTIONAL REGULATOR LEUO-RELATED"/>
    <property type="match status" value="1"/>
</dbReference>
<evidence type="ECO:0000313" key="9">
    <source>
        <dbReference type="Proteomes" id="UP000234881"/>
    </source>
</evidence>
<dbReference type="GO" id="GO:0003677">
    <property type="term" value="F:DNA binding"/>
    <property type="evidence" value="ECO:0007669"/>
    <property type="project" value="UniProtKB-KW"/>
</dbReference>
<dbReference type="InterPro" id="IPR000847">
    <property type="entry name" value="LysR_HTH_N"/>
</dbReference>
<dbReference type="SUPFAM" id="SSF53850">
    <property type="entry name" value="Periplasmic binding protein-like II"/>
    <property type="match status" value="1"/>
</dbReference>
<comment type="caution">
    <text evidence="8">The sequence shown here is derived from an EMBL/GenBank/DDBJ whole genome shotgun (WGS) entry which is preliminary data.</text>
</comment>
<evidence type="ECO:0000259" key="7">
    <source>
        <dbReference type="PROSITE" id="PS50931"/>
    </source>
</evidence>
<dbReference type="RefSeq" id="WP_101532637.1">
    <property type="nucleotide sequence ID" value="NZ_PKUQ01000008.1"/>
</dbReference>
<name>A0A2N5XV36_9HYPH</name>
<evidence type="ECO:0000313" key="8">
    <source>
        <dbReference type="EMBL" id="PLW78386.1"/>
    </source>
</evidence>
<evidence type="ECO:0000256" key="1">
    <source>
        <dbReference type="ARBA" id="ARBA00009437"/>
    </source>
</evidence>
<dbReference type="PROSITE" id="PS50931">
    <property type="entry name" value="HTH_LYSR"/>
    <property type="match status" value="1"/>
</dbReference>
<keyword evidence="5" id="KW-0238">DNA-binding</keyword>
<keyword evidence="9" id="KW-1185">Reference proteome</keyword>
<proteinExistence type="inferred from homology"/>
<dbReference type="InterPro" id="IPR037402">
    <property type="entry name" value="YidZ_PBP2"/>
</dbReference>
<comment type="similarity">
    <text evidence="1">Belongs to the LysR transcriptional regulatory family.</text>
</comment>
<evidence type="ECO:0000256" key="5">
    <source>
        <dbReference type="ARBA" id="ARBA00023125"/>
    </source>
</evidence>
<dbReference type="Pfam" id="PF03466">
    <property type="entry name" value="LysR_substrate"/>
    <property type="match status" value="1"/>
</dbReference>
<keyword evidence="3" id="KW-0678">Repressor</keyword>
<dbReference type="CDD" id="cd08417">
    <property type="entry name" value="PBP2_Nitroaromatics_like"/>
    <property type="match status" value="1"/>
</dbReference>
<dbReference type="Proteomes" id="UP000234881">
    <property type="component" value="Unassembled WGS sequence"/>
</dbReference>
<protein>
    <submittedName>
        <fullName evidence="8">LysR family transcriptional regulator</fullName>
    </submittedName>
</protein>
<dbReference type="PANTHER" id="PTHR30118:SF6">
    <property type="entry name" value="HTH-TYPE TRANSCRIPTIONAL REGULATOR LEUO"/>
    <property type="match status" value="1"/>
</dbReference>
<dbReference type="Gene3D" id="1.10.10.10">
    <property type="entry name" value="Winged helix-like DNA-binding domain superfamily/Winged helix DNA-binding domain"/>
    <property type="match status" value="1"/>
</dbReference>
<dbReference type="GO" id="GO:0003700">
    <property type="term" value="F:DNA-binding transcription factor activity"/>
    <property type="evidence" value="ECO:0007669"/>
    <property type="project" value="InterPro"/>
</dbReference>
<dbReference type="InterPro" id="IPR005119">
    <property type="entry name" value="LysR_subst-bd"/>
</dbReference>
<evidence type="ECO:0000256" key="2">
    <source>
        <dbReference type="ARBA" id="ARBA00022458"/>
    </source>
</evidence>